<dbReference type="EMBL" id="PPSL01000005">
    <property type="protein sequence ID" value="PQJ09834.1"/>
    <property type="molecule type" value="Genomic_DNA"/>
</dbReference>
<name>A0A2S7SSW7_9BACT</name>
<organism evidence="1 2">
    <name type="scientific">Flavipsychrobacter stenotrophus</name>
    <dbReference type="NCBI Taxonomy" id="2077091"/>
    <lineage>
        <taxon>Bacteria</taxon>
        <taxon>Pseudomonadati</taxon>
        <taxon>Bacteroidota</taxon>
        <taxon>Chitinophagia</taxon>
        <taxon>Chitinophagales</taxon>
        <taxon>Chitinophagaceae</taxon>
        <taxon>Flavipsychrobacter</taxon>
    </lineage>
</organism>
<evidence type="ECO:0000313" key="1">
    <source>
        <dbReference type="EMBL" id="PQJ09834.1"/>
    </source>
</evidence>
<accession>A0A2S7SSW7</accession>
<dbReference type="InterPro" id="IPR043519">
    <property type="entry name" value="NT_sf"/>
</dbReference>
<dbReference type="PANTHER" id="PTHR41773">
    <property type="entry name" value="GTP PYROPHOSPHATASE-RELATED"/>
    <property type="match status" value="1"/>
</dbReference>
<keyword evidence="2" id="KW-1185">Reference proteome</keyword>
<proteinExistence type="predicted"/>
<reference evidence="1 2" key="1">
    <citation type="submission" date="2018-01" db="EMBL/GenBank/DDBJ databases">
        <title>A novel member of the phylum Bacteroidetes isolated from glacier ice.</title>
        <authorList>
            <person name="Liu Q."/>
            <person name="Xin Y.-H."/>
        </authorList>
    </citation>
    <scope>NUCLEOTIDE SEQUENCE [LARGE SCALE GENOMIC DNA]</scope>
    <source>
        <strain evidence="1 2">RB1R16</strain>
    </source>
</reference>
<gene>
    <name evidence="1" type="ORF">CJD36_018085</name>
</gene>
<dbReference type="SUPFAM" id="SSF81301">
    <property type="entry name" value="Nucleotidyltransferase"/>
    <property type="match status" value="1"/>
</dbReference>
<dbReference type="Proteomes" id="UP000239872">
    <property type="component" value="Unassembled WGS sequence"/>
</dbReference>
<evidence type="ECO:0000313" key="2">
    <source>
        <dbReference type="Proteomes" id="UP000239872"/>
    </source>
</evidence>
<dbReference type="Gene3D" id="3.30.460.10">
    <property type="entry name" value="Beta Polymerase, domain 2"/>
    <property type="match status" value="1"/>
</dbReference>
<protein>
    <submittedName>
        <fullName evidence="1">Uncharacterized protein</fullName>
    </submittedName>
</protein>
<dbReference type="PANTHER" id="PTHR41773:SF1">
    <property type="entry name" value="RELA_SPOT DOMAIN-CONTAINING PROTEIN"/>
    <property type="match status" value="1"/>
</dbReference>
<dbReference type="AlphaFoldDB" id="A0A2S7SSW7"/>
<comment type="caution">
    <text evidence="1">The sequence shown here is derived from an EMBL/GenBank/DDBJ whole genome shotgun (WGS) entry which is preliminary data.</text>
</comment>
<sequence length="584" mass="65140">MSMPSKKYQSSIESNSAFMMKMEELVKEIIIQNNVPYYRIESRMDHQHSSSGENIYIPVIRVITYFEDSVSKISEIVGSEFDVMNERSKDKKKIKLDSFSYKHIQLTAGLKPARQELIEYRRSGTKKFEIHVCSMLQDAWAGIEKELGYDNATFPEEMKRDFYRVGALLEMADLEFLKIRSQLNAKYNWVEQAAYEQNEEVAAIAPQPAPVRQSAPVPQPVVNEIPLPAAQYAPQVVAQPQPVAQPAPQPVAAAPVNEYIPQQQAAPVNGMQGPFDLTLPTPAPQPIPAPPPVPVAPVVAQVMPVVEKYVAPVVIPTQPIQQYVAPAIEEILPVINTATQPHEIAQPVLPQIVENKIEEVVNHVSHVPVIEQVHQVEDEIPALSAETVNVAANTVNVATNNTYINGVGNGTQANINSEEVPFYEREPEPIKAAVMDENSQMTDATLKQYVAASKLIKEVDSEIARRAGATLNNEVDVEGDVERLKYLKVYSLKQLHERVVDNKNDIILFAEKWIGKDNGGSFDSGICLFYLEYLLVGKKNDPAFAVEYVLKFISDNDYSARFIIPTYNSISKNEKPIASHLTLK</sequence>
<dbReference type="Gene3D" id="1.10.287.860">
    <property type="entry name" value="Nucleotidyltransferase"/>
    <property type="match status" value="1"/>
</dbReference>